<gene>
    <name evidence="1" type="ORF">HWH42_10475</name>
    <name evidence="2" type="ORF">QRX88_16590</name>
</gene>
<name>A0ABD4HNJ9_ENTGA</name>
<dbReference type="Pfam" id="PF05133">
    <property type="entry name" value="SPP1_portal"/>
    <property type="match status" value="1"/>
</dbReference>
<reference evidence="1 3" key="1">
    <citation type="submission" date="2020-06" db="EMBL/GenBank/DDBJ databases">
        <title>Crossreactivity between MHC class I-restricted antigens from cancer cells and an enterococcal bacteriophage.</title>
        <authorList>
            <person name="Fluckiger A."/>
            <person name="Daillere R."/>
            <person name="Sassi M."/>
            <person name="Cattoir V."/>
            <person name="Kroemer G."/>
            <person name="Zitvogel L."/>
        </authorList>
    </citation>
    <scope>NUCLEOTIDE SEQUENCE [LARGE SCALE GENOMIC DNA]</scope>
    <source>
        <strain evidence="1 3">EG4</strain>
    </source>
</reference>
<organism evidence="1 3">
    <name type="scientific">Enterococcus gallinarum</name>
    <dbReference type="NCBI Taxonomy" id="1353"/>
    <lineage>
        <taxon>Bacteria</taxon>
        <taxon>Bacillati</taxon>
        <taxon>Bacillota</taxon>
        <taxon>Bacilli</taxon>
        <taxon>Lactobacillales</taxon>
        <taxon>Enterococcaceae</taxon>
        <taxon>Enterococcus</taxon>
    </lineage>
</organism>
<reference evidence="2 4" key="2">
    <citation type="submission" date="2023-06" db="EMBL/GenBank/DDBJ databases">
        <title>Acute promotion of culturable opportunistic pathogens and persistent increase of antibiotic resistance following antibiotic exposure in mouse gut microbiota.</title>
        <authorList>
            <person name="Li L."/>
            <person name="Wang B."/>
            <person name="Sun Y."/>
            <person name="Wang M."/>
            <person name="Xu H."/>
        </authorList>
    </citation>
    <scope>NUCLEOTIDE SEQUENCE [LARGE SCALE GENOMIC DNA]</scope>
    <source>
        <strain evidence="2 4">CRI2_2</strain>
    </source>
</reference>
<comment type="caution">
    <text evidence="1">The sequence shown here is derived from an EMBL/GenBank/DDBJ whole genome shotgun (WGS) entry which is preliminary data.</text>
</comment>
<evidence type="ECO:0000313" key="2">
    <source>
        <dbReference type="EMBL" id="MDL4937322.1"/>
    </source>
</evidence>
<dbReference type="Proteomes" id="UP001241571">
    <property type="component" value="Unassembled WGS sequence"/>
</dbReference>
<sequence>MDIETVKKIISENLKGFPSKIRKIRKSELYYENKNDILRRRNPLADRIKDKDPDNPLRNADNRISHSFHQLLVNQKAAYAMTVPPLFDVDDKHLNEEIVKLLGDVYPKVAKDLCINASNAGIAWLHVWIDEEHQNFFRYAVIDSKQIIPIYSKRLSNQLEGILRVYEDYDDAGDVLLVYEYWNNEECSAYSRKKSKTLDSLEEYEVFNLIDIATNQPAGATNTYKHGWSRLPFIPLKNNPLQQPDLEMYKALIDVYDKVFSGFVNDVDDIQEIIYVLTNYGGEDKKEFLNDLKKYKMVQVEDDGQGAKGGVETLAIDIPIEARSKILEMTRDSIFVHGQGVDPQKNIGQNNSGAALKYMYSLLELKASMLETEFRLGFADLVRFILEYSGKDANVTIKQTWTRSAINNDLEQADIVSKLAPVTSEENLAKANPIVENWETEVANLKEEREKEYRGEDDYRPEE</sequence>
<dbReference type="RefSeq" id="WP_135172221.1">
    <property type="nucleotide sequence ID" value="NZ_CAJSZC010000006.1"/>
</dbReference>
<proteinExistence type="predicted"/>
<dbReference type="Proteomes" id="UP000571857">
    <property type="component" value="Unassembled WGS sequence"/>
</dbReference>
<protein>
    <submittedName>
        <fullName evidence="1">Phage portal protein</fullName>
    </submittedName>
</protein>
<accession>A0ABD4HNJ9</accession>
<dbReference type="InterPro" id="IPR021145">
    <property type="entry name" value="Portal_protein_SPP1_Gp6-like"/>
</dbReference>
<dbReference type="EMBL" id="JABXJK010000059">
    <property type="protein sequence ID" value="MBA0972998.1"/>
    <property type="molecule type" value="Genomic_DNA"/>
</dbReference>
<evidence type="ECO:0000313" key="1">
    <source>
        <dbReference type="EMBL" id="MBA0972998.1"/>
    </source>
</evidence>
<dbReference type="AlphaFoldDB" id="A0ABD4HNJ9"/>
<evidence type="ECO:0000313" key="4">
    <source>
        <dbReference type="Proteomes" id="UP001241571"/>
    </source>
</evidence>
<dbReference type="EMBL" id="JASUBT010000016">
    <property type="protein sequence ID" value="MDL4937322.1"/>
    <property type="molecule type" value="Genomic_DNA"/>
</dbReference>
<evidence type="ECO:0000313" key="3">
    <source>
        <dbReference type="Proteomes" id="UP000571857"/>
    </source>
</evidence>